<dbReference type="GO" id="GO:0019843">
    <property type="term" value="F:rRNA binding"/>
    <property type="evidence" value="ECO:0007669"/>
    <property type="project" value="UniProtKB-UniRule"/>
</dbReference>
<evidence type="ECO:0000256" key="11">
    <source>
        <dbReference type="RuleBase" id="RU003477"/>
    </source>
</evidence>
<evidence type="ECO:0000256" key="6">
    <source>
        <dbReference type="ARBA" id="ARBA00022980"/>
    </source>
</evidence>
<dbReference type="GO" id="GO:0005840">
    <property type="term" value="C:ribosome"/>
    <property type="evidence" value="ECO:0007669"/>
    <property type="project" value="UniProtKB-KW"/>
</dbReference>
<dbReference type="GO" id="GO:1990904">
    <property type="term" value="C:ribonucleoprotein complex"/>
    <property type="evidence" value="ECO:0007669"/>
    <property type="project" value="UniProtKB-KW"/>
</dbReference>
<sequence length="103" mass="11519">MKIKKGDQVEVITGKDKGKRGEVLTVDRKKNRVVVEGVNIVHRHMRPSQDNPQGGIIENEAPIHASNVMVVCAACDEKSRLGYKNLDSGEKVRYCKKCDETIE</sequence>
<proteinExistence type="inferred from homology"/>
<comment type="function">
    <text evidence="1 10">One of two assembly initiator proteins, it binds directly to the 5'-end of the 23S rRNA, where it nucleates assembly of the 50S subunit.</text>
</comment>
<evidence type="ECO:0000256" key="3">
    <source>
        <dbReference type="ARBA" id="ARBA00011838"/>
    </source>
</evidence>
<dbReference type="SUPFAM" id="SSF50104">
    <property type="entry name" value="Translation proteins SH3-like domain"/>
    <property type="match status" value="1"/>
</dbReference>
<dbReference type="SMART" id="SM00739">
    <property type="entry name" value="KOW"/>
    <property type="match status" value="1"/>
</dbReference>
<dbReference type="InterPro" id="IPR057264">
    <property type="entry name" value="Ribosomal_uL24_C"/>
</dbReference>
<evidence type="ECO:0000256" key="10">
    <source>
        <dbReference type="HAMAP-Rule" id="MF_01326"/>
    </source>
</evidence>
<dbReference type="InterPro" id="IPR005825">
    <property type="entry name" value="Ribosomal_uL24_CS"/>
</dbReference>
<dbReference type="CDD" id="cd06089">
    <property type="entry name" value="KOW_RPL26"/>
    <property type="match status" value="1"/>
</dbReference>
<protein>
    <recommendedName>
        <fullName evidence="8 10">Large ribosomal subunit protein uL24</fullName>
    </recommendedName>
</protein>
<keyword evidence="14" id="KW-1185">Reference proteome</keyword>
<keyword evidence="5 10" id="KW-0694">RNA-binding</keyword>
<dbReference type="GO" id="GO:0003735">
    <property type="term" value="F:structural constituent of ribosome"/>
    <property type="evidence" value="ECO:0007669"/>
    <property type="project" value="InterPro"/>
</dbReference>
<dbReference type="PANTHER" id="PTHR12903">
    <property type="entry name" value="MITOCHONDRIAL RIBOSOMAL PROTEIN L24"/>
    <property type="match status" value="1"/>
</dbReference>
<evidence type="ECO:0000259" key="12">
    <source>
        <dbReference type="SMART" id="SM00739"/>
    </source>
</evidence>
<dbReference type="InterPro" id="IPR003256">
    <property type="entry name" value="Ribosomal_uL24"/>
</dbReference>
<dbReference type="InterPro" id="IPR008991">
    <property type="entry name" value="Translation_prot_SH3-like_sf"/>
</dbReference>
<comment type="similarity">
    <text evidence="2 10 11">Belongs to the universal ribosomal protein uL24 family.</text>
</comment>
<evidence type="ECO:0000256" key="1">
    <source>
        <dbReference type="ARBA" id="ARBA00004072"/>
    </source>
</evidence>
<evidence type="ECO:0000256" key="5">
    <source>
        <dbReference type="ARBA" id="ARBA00022884"/>
    </source>
</evidence>
<dbReference type="PROSITE" id="PS01108">
    <property type="entry name" value="RIBOSOMAL_L24"/>
    <property type="match status" value="1"/>
</dbReference>
<dbReference type="HAMAP" id="MF_01326_B">
    <property type="entry name" value="Ribosomal_uL24_B"/>
    <property type="match status" value="1"/>
</dbReference>
<comment type="subunit">
    <text evidence="3 10">Part of the 50S ribosomal subunit.</text>
</comment>
<evidence type="ECO:0000313" key="13">
    <source>
        <dbReference type="EMBL" id="MBF8438023.1"/>
    </source>
</evidence>
<evidence type="ECO:0000256" key="9">
    <source>
        <dbReference type="ARBA" id="ARBA00058688"/>
    </source>
</evidence>
<evidence type="ECO:0000256" key="8">
    <source>
        <dbReference type="ARBA" id="ARBA00035206"/>
    </source>
</evidence>
<dbReference type="Pfam" id="PF00467">
    <property type="entry name" value="KOW"/>
    <property type="match status" value="1"/>
</dbReference>
<keyword evidence="7 10" id="KW-0687">Ribonucleoprotein</keyword>
<comment type="caution">
    <text evidence="13">The sequence shown here is derived from an EMBL/GenBank/DDBJ whole genome shotgun (WGS) entry which is preliminary data.</text>
</comment>
<organism evidence="13 14">
    <name type="scientific">Halonatronomonas betaini</name>
    <dbReference type="NCBI Taxonomy" id="2778430"/>
    <lineage>
        <taxon>Bacteria</taxon>
        <taxon>Bacillati</taxon>
        <taxon>Bacillota</taxon>
        <taxon>Clostridia</taxon>
        <taxon>Halanaerobiales</taxon>
        <taxon>Halarsenatibacteraceae</taxon>
        <taxon>Halonatronomonas</taxon>
    </lineage>
</organism>
<evidence type="ECO:0000313" key="14">
    <source>
        <dbReference type="Proteomes" id="UP000621436"/>
    </source>
</evidence>
<dbReference type="GO" id="GO:0006412">
    <property type="term" value="P:translation"/>
    <property type="evidence" value="ECO:0007669"/>
    <property type="project" value="UniProtKB-UniRule"/>
</dbReference>
<dbReference type="FunFam" id="2.30.30.30:FF:000004">
    <property type="entry name" value="50S ribosomal protein L24"/>
    <property type="match status" value="1"/>
</dbReference>
<gene>
    <name evidence="10" type="primary">rplX</name>
    <name evidence="13" type="ORF">I0Q91_13105</name>
</gene>
<dbReference type="RefSeq" id="WP_270455111.1">
    <property type="nucleotide sequence ID" value="NZ_JADPIE010000009.1"/>
</dbReference>
<name>A0A931B082_9FIRM</name>
<dbReference type="InterPro" id="IPR041988">
    <property type="entry name" value="Ribosomal_uL24_KOW"/>
</dbReference>
<accession>A0A931B082</accession>
<dbReference type="AlphaFoldDB" id="A0A931B082"/>
<dbReference type="Gene3D" id="2.30.30.30">
    <property type="match status" value="1"/>
</dbReference>
<evidence type="ECO:0000256" key="2">
    <source>
        <dbReference type="ARBA" id="ARBA00010618"/>
    </source>
</evidence>
<dbReference type="InterPro" id="IPR014722">
    <property type="entry name" value="Rib_uL2_dom2"/>
</dbReference>
<evidence type="ECO:0000256" key="4">
    <source>
        <dbReference type="ARBA" id="ARBA00022730"/>
    </source>
</evidence>
<dbReference type="Proteomes" id="UP000621436">
    <property type="component" value="Unassembled WGS sequence"/>
</dbReference>
<dbReference type="Pfam" id="PF17136">
    <property type="entry name" value="ribosomal_L24"/>
    <property type="match status" value="1"/>
</dbReference>
<keyword evidence="6 10" id="KW-0689">Ribosomal protein</keyword>
<comment type="function">
    <text evidence="9 10">One of the proteins that surrounds the polypeptide exit tunnel on the outside of the subunit.</text>
</comment>
<dbReference type="InterPro" id="IPR005824">
    <property type="entry name" value="KOW"/>
</dbReference>
<evidence type="ECO:0000256" key="7">
    <source>
        <dbReference type="ARBA" id="ARBA00023274"/>
    </source>
</evidence>
<feature type="domain" description="KOW" evidence="12">
    <location>
        <begin position="2"/>
        <end position="29"/>
    </location>
</feature>
<keyword evidence="4 10" id="KW-0699">rRNA-binding</keyword>
<dbReference type="NCBIfam" id="TIGR01079">
    <property type="entry name" value="rplX_bact"/>
    <property type="match status" value="1"/>
</dbReference>
<dbReference type="EMBL" id="JADPIE010000009">
    <property type="protein sequence ID" value="MBF8438023.1"/>
    <property type="molecule type" value="Genomic_DNA"/>
</dbReference>
<reference evidence="13" key="1">
    <citation type="submission" date="2020-11" db="EMBL/GenBank/DDBJ databases">
        <title>Halonatronomonas betainensis gen. nov., sp. nov. a novel haloalkaliphilic representative of the family Halanaerobiacae capable of betaine degradation.</title>
        <authorList>
            <person name="Boltyanskaya Y."/>
            <person name="Kevbrin V."/>
            <person name="Detkova E."/>
            <person name="Grouzdev D.S."/>
            <person name="Koziaeva V."/>
            <person name="Zhilina T."/>
        </authorList>
    </citation>
    <scope>NUCLEOTIDE SEQUENCE</scope>
    <source>
        <strain evidence="13">Z-7014</strain>
    </source>
</reference>